<name>A0AA36CRY4_9BILA</name>
<comment type="caution">
    <text evidence="1">The sequence shown here is derived from an EMBL/GenBank/DDBJ whole genome shotgun (WGS) entry which is preliminary data.</text>
</comment>
<sequence length="349" mass="39930">MLPAFDQYKSPPYIRVDTALLQIKGPKDALIKQLASMDPSCVAMHADPIAVTGTFGSEVFQVIADMPHLKKMWLGFGSNVSELSILPDVRIADMDVYVSLVCHKRWRCPDWKTIQQFDIVMPSILSKIIKQWKRGERDMEHISVNFYDHSRGCKLEWRTIDPCLQALAEKACRGHGAERYRMQRSQFGYLIRKNPTSNDALLVAMLPTKILLITCNYAIRRERDCAIRYAYIQAATDAEEAIRSAFGGQEMMKEELRSDETKNGHAERKKNADPLAARRRCEALLKDWAATPLHDTLPAKELAIDRAMHGFAGNGRCRMFRDDLDYECVDDRVLNAYKQLLDPPRSFYP</sequence>
<gene>
    <name evidence="1" type="ORF">MSPICULIGERA_LOCUS11724</name>
</gene>
<organism evidence="1 2">
    <name type="scientific">Mesorhabditis spiculigera</name>
    <dbReference type="NCBI Taxonomy" id="96644"/>
    <lineage>
        <taxon>Eukaryota</taxon>
        <taxon>Metazoa</taxon>
        <taxon>Ecdysozoa</taxon>
        <taxon>Nematoda</taxon>
        <taxon>Chromadorea</taxon>
        <taxon>Rhabditida</taxon>
        <taxon>Rhabditina</taxon>
        <taxon>Rhabditomorpha</taxon>
        <taxon>Rhabditoidea</taxon>
        <taxon>Rhabditidae</taxon>
        <taxon>Mesorhabditinae</taxon>
        <taxon>Mesorhabditis</taxon>
    </lineage>
</organism>
<evidence type="ECO:0000313" key="2">
    <source>
        <dbReference type="Proteomes" id="UP001177023"/>
    </source>
</evidence>
<evidence type="ECO:0000313" key="1">
    <source>
        <dbReference type="EMBL" id="CAJ0573364.1"/>
    </source>
</evidence>
<proteinExistence type="predicted"/>
<accession>A0AA36CRY4</accession>
<dbReference type="AlphaFoldDB" id="A0AA36CRY4"/>
<feature type="non-terminal residue" evidence="1">
    <location>
        <position position="1"/>
    </location>
</feature>
<reference evidence="1" key="1">
    <citation type="submission" date="2023-06" db="EMBL/GenBank/DDBJ databases">
        <authorList>
            <person name="Delattre M."/>
        </authorList>
    </citation>
    <scope>NUCLEOTIDE SEQUENCE</scope>
    <source>
        <strain evidence="1">AF72</strain>
    </source>
</reference>
<dbReference type="Proteomes" id="UP001177023">
    <property type="component" value="Unassembled WGS sequence"/>
</dbReference>
<protein>
    <submittedName>
        <fullName evidence="1">Uncharacterized protein</fullName>
    </submittedName>
</protein>
<keyword evidence="2" id="KW-1185">Reference proteome</keyword>
<dbReference type="EMBL" id="CATQJA010002618">
    <property type="protein sequence ID" value="CAJ0573364.1"/>
    <property type="molecule type" value="Genomic_DNA"/>
</dbReference>